<dbReference type="InterPro" id="IPR000092">
    <property type="entry name" value="Polyprenyl_synt"/>
</dbReference>
<comment type="similarity">
    <text evidence="2 7">Belongs to the FPP/GGPP synthase family.</text>
</comment>
<keyword evidence="3 7" id="KW-0808">Transferase</keyword>
<dbReference type="PANTHER" id="PTHR43281">
    <property type="entry name" value="FARNESYL DIPHOSPHATE SYNTHASE"/>
    <property type="match status" value="1"/>
</dbReference>
<dbReference type="Pfam" id="PF00348">
    <property type="entry name" value="polyprenyl_synt"/>
    <property type="match status" value="1"/>
</dbReference>
<dbReference type="Proteomes" id="UP000731465">
    <property type="component" value="Unassembled WGS sequence"/>
</dbReference>
<organism evidence="8 9">
    <name type="scientific">Succinivibrio faecicola</name>
    <dbReference type="NCBI Taxonomy" id="2820300"/>
    <lineage>
        <taxon>Bacteria</taxon>
        <taxon>Pseudomonadati</taxon>
        <taxon>Pseudomonadota</taxon>
        <taxon>Gammaproteobacteria</taxon>
        <taxon>Aeromonadales</taxon>
        <taxon>Succinivibrionaceae</taxon>
        <taxon>Succinivibrio</taxon>
    </lineage>
</organism>
<evidence type="ECO:0000256" key="2">
    <source>
        <dbReference type="ARBA" id="ARBA00006706"/>
    </source>
</evidence>
<dbReference type="SFLD" id="SFLDG01017">
    <property type="entry name" value="Polyprenyl_Transferase_Like"/>
    <property type="match status" value="1"/>
</dbReference>
<dbReference type="NCBIfam" id="NF045485">
    <property type="entry name" value="FPPsyn"/>
    <property type="match status" value="1"/>
</dbReference>
<dbReference type="NCBIfam" id="NF007877">
    <property type="entry name" value="PRK10581.1"/>
    <property type="match status" value="1"/>
</dbReference>
<keyword evidence="5" id="KW-0460">Magnesium</keyword>
<dbReference type="EMBL" id="JAGFNY010000004">
    <property type="protein sequence ID" value="MBW7569727.1"/>
    <property type="molecule type" value="Genomic_DNA"/>
</dbReference>
<dbReference type="RefSeq" id="WP_219936694.1">
    <property type="nucleotide sequence ID" value="NZ_JAGFNY010000004.1"/>
</dbReference>
<dbReference type="CDD" id="cd00685">
    <property type="entry name" value="Trans_IPPS_HT"/>
    <property type="match status" value="1"/>
</dbReference>
<keyword evidence="9" id="KW-1185">Reference proteome</keyword>
<evidence type="ECO:0000313" key="9">
    <source>
        <dbReference type="Proteomes" id="UP000731465"/>
    </source>
</evidence>
<evidence type="ECO:0000256" key="7">
    <source>
        <dbReference type="RuleBase" id="RU004466"/>
    </source>
</evidence>
<dbReference type="PROSITE" id="PS00723">
    <property type="entry name" value="POLYPRENYL_SYNTHASE_1"/>
    <property type="match status" value="1"/>
</dbReference>
<evidence type="ECO:0000256" key="5">
    <source>
        <dbReference type="ARBA" id="ARBA00022842"/>
    </source>
</evidence>
<comment type="cofactor">
    <cofactor evidence="1">
        <name>Mg(2+)</name>
        <dbReference type="ChEBI" id="CHEBI:18420"/>
    </cofactor>
</comment>
<comment type="caution">
    <text evidence="8">The sequence shown here is derived from an EMBL/GenBank/DDBJ whole genome shotgun (WGS) entry which is preliminary data.</text>
</comment>
<sequence length="295" mass="32213">MELKEFAQTVSERINAFMKNYIDNFDDAAPDLKEAMSYGLLLGGKRARPLLVYATGLALGSSFEKLDYPAAAIECIHAYSLIHDDMPEMDNDKLRRGHETVHVKFSQTIALLAGDSLQTMAFEILSDSKSGLSDKAVANLVKILSSKAGYTGMCGGQAMDLDSEGKKIPLEKLRLLHSKKTGALIRAAVLMGAVASENVTESVLLILDEYAKYTGLAFQIWDDILDVIGDTSVMGKTQGSDISLDKSTYVSLLGLDNAKKLAYECVENAVNELKKLDIDTSVLAQFARFTISRDH</sequence>
<evidence type="ECO:0000256" key="4">
    <source>
        <dbReference type="ARBA" id="ARBA00022723"/>
    </source>
</evidence>
<protein>
    <submittedName>
        <fullName evidence="8">(2E,6E)-farnesyl diphosphate synthase</fullName>
        <ecNumber evidence="8">2.5.1.10</ecNumber>
    </submittedName>
</protein>
<keyword evidence="6" id="KW-0414">Isoprene biosynthesis</keyword>
<dbReference type="SFLD" id="SFLDS00005">
    <property type="entry name" value="Isoprenoid_Synthase_Type_I"/>
    <property type="match status" value="1"/>
</dbReference>
<evidence type="ECO:0000256" key="6">
    <source>
        <dbReference type="ARBA" id="ARBA00023229"/>
    </source>
</evidence>
<dbReference type="SUPFAM" id="SSF48576">
    <property type="entry name" value="Terpenoid synthases"/>
    <property type="match status" value="1"/>
</dbReference>
<dbReference type="InterPro" id="IPR053378">
    <property type="entry name" value="Prenyl_diphosphate_synthase"/>
</dbReference>
<evidence type="ECO:0000313" key="8">
    <source>
        <dbReference type="EMBL" id="MBW7569727.1"/>
    </source>
</evidence>
<name>A0ABS7DEJ5_9GAMM</name>
<dbReference type="PANTHER" id="PTHR43281:SF1">
    <property type="entry name" value="FARNESYL DIPHOSPHATE SYNTHASE"/>
    <property type="match status" value="1"/>
</dbReference>
<reference evidence="8 9" key="1">
    <citation type="submission" date="2021-03" db="EMBL/GenBank/DDBJ databases">
        <title>Succinivibrio sp. nov. isolated from feces of cow.</title>
        <authorList>
            <person name="Choi J.-Y."/>
        </authorList>
    </citation>
    <scope>NUCLEOTIDE SEQUENCE [LARGE SCALE GENOMIC DNA]</scope>
    <source>
        <strain evidence="8 9">AGMB01872</strain>
    </source>
</reference>
<dbReference type="Gene3D" id="1.10.600.10">
    <property type="entry name" value="Farnesyl Diphosphate Synthase"/>
    <property type="match status" value="1"/>
</dbReference>
<dbReference type="GO" id="GO:0004337">
    <property type="term" value="F:(2E,6E)-farnesyl diphosphate synthase activity"/>
    <property type="evidence" value="ECO:0007669"/>
    <property type="project" value="UniProtKB-EC"/>
</dbReference>
<keyword evidence="4" id="KW-0479">Metal-binding</keyword>
<dbReference type="EC" id="2.5.1.10" evidence="8"/>
<accession>A0ABS7DEJ5</accession>
<evidence type="ECO:0000256" key="1">
    <source>
        <dbReference type="ARBA" id="ARBA00001946"/>
    </source>
</evidence>
<gene>
    <name evidence="8" type="primary">ispA</name>
    <name evidence="8" type="ORF">J5V48_02340</name>
</gene>
<dbReference type="InterPro" id="IPR033749">
    <property type="entry name" value="Polyprenyl_synt_CS"/>
</dbReference>
<dbReference type="InterPro" id="IPR008949">
    <property type="entry name" value="Isoprenoid_synthase_dom_sf"/>
</dbReference>
<proteinExistence type="inferred from homology"/>
<evidence type="ECO:0000256" key="3">
    <source>
        <dbReference type="ARBA" id="ARBA00022679"/>
    </source>
</evidence>